<dbReference type="Proteomes" id="UP001152747">
    <property type="component" value="Unassembled WGS sequence"/>
</dbReference>
<dbReference type="AlphaFoldDB" id="A0A9P1N7Y9"/>
<name>A0A9P1N7Y9_9PELO</name>
<dbReference type="OrthoDB" id="5790207at2759"/>
<proteinExistence type="predicted"/>
<feature type="signal peptide" evidence="1">
    <location>
        <begin position="1"/>
        <end position="18"/>
    </location>
</feature>
<keyword evidence="1" id="KW-0732">Signal</keyword>
<reference evidence="2" key="1">
    <citation type="submission" date="2022-11" db="EMBL/GenBank/DDBJ databases">
        <authorList>
            <person name="Kikuchi T."/>
        </authorList>
    </citation>
    <scope>NUCLEOTIDE SEQUENCE</scope>
    <source>
        <strain evidence="2">PS1010</strain>
    </source>
</reference>
<evidence type="ECO:0000313" key="3">
    <source>
        <dbReference type="Proteomes" id="UP001152747"/>
    </source>
</evidence>
<feature type="chain" id="PRO_5040219350" evidence="1">
    <location>
        <begin position="19"/>
        <end position="234"/>
    </location>
</feature>
<evidence type="ECO:0000313" key="2">
    <source>
        <dbReference type="EMBL" id="CAI5454509.1"/>
    </source>
</evidence>
<gene>
    <name evidence="2" type="ORF">CAMP_LOCUS17146</name>
</gene>
<protein>
    <submittedName>
        <fullName evidence="2">Uncharacterized protein</fullName>
    </submittedName>
</protein>
<sequence length="234" mass="27532">MKTLKIFVFIHLIVLVSAYGSGSEESQIDEIINDHTITHFLVQKAIHLSENSKEVDELEEMEALDRASPEYSKNQFIIKIMDEADDYPLEEQIENFENVLFYAFKSFGCDREEIWPNYYQLTETNLHCIAYSLMEQVYTQSEFTRKYFARAIHFGLNSNTPIGHRINEMAVYQFLLPDMDRVWFGSLKAIIKNSLWNEIETWREEHYETTSFKCGSIAFIQTLQDDIDKYVNGK</sequence>
<evidence type="ECO:0000256" key="1">
    <source>
        <dbReference type="SAM" id="SignalP"/>
    </source>
</evidence>
<accession>A0A9P1N7Y9</accession>
<dbReference type="EMBL" id="CANHGI010000006">
    <property type="protein sequence ID" value="CAI5454509.1"/>
    <property type="molecule type" value="Genomic_DNA"/>
</dbReference>
<comment type="caution">
    <text evidence="2">The sequence shown here is derived from an EMBL/GenBank/DDBJ whole genome shotgun (WGS) entry which is preliminary data.</text>
</comment>
<organism evidence="2 3">
    <name type="scientific">Caenorhabditis angaria</name>
    <dbReference type="NCBI Taxonomy" id="860376"/>
    <lineage>
        <taxon>Eukaryota</taxon>
        <taxon>Metazoa</taxon>
        <taxon>Ecdysozoa</taxon>
        <taxon>Nematoda</taxon>
        <taxon>Chromadorea</taxon>
        <taxon>Rhabditida</taxon>
        <taxon>Rhabditina</taxon>
        <taxon>Rhabditomorpha</taxon>
        <taxon>Rhabditoidea</taxon>
        <taxon>Rhabditidae</taxon>
        <taxon>Peloderinae</taxon>
        <taxon>Caenorhabditis</taxon>
    </lineage>
</organism>
<keyword evidence="3" id="KW-1185">Reference proteome</keyword>